<evidence type="ECO:0000313" key="2">
    <source>
        <dbReference type="Proteomes" id="UP000001844"/>
    </source>
</evidence>
<reference evidence="2" key="1">
    <citation type="submission" date="2010-04" db="EMBL/GenBank/DDBJ databases">
        <title>Complete genome sequence of Nitrosococcus halophilus Nc4, a salt-adapted, aerobic obligate ammonia-oxidizing sulfur purple bacterium.</title>
        <authorList>
            <consortium name="US DOE Joint Genome Institute"/>
            <person name="Campbell M.A."/>
            <person name="Malfatti S.A."/>
            <person name="Chain P.S.G."/>
            <person name="Heidelberg J.F."/>
            <person name="Ward B.B."/>
            <person name="Klotz M.G."/>
        </authorList>
    </citation>
    <scope>NUCLEOTIDE SEQUENCE [LARGE SCALE GENOMIC DNA]</scope>
    <source>
        <strain evidence="2">Nc4</strain>
    </source>
</reference>
<gene>
    <name evidence="1" type="ordered locus">Nhal_3212</name>
</gene>
<dbReference type="Proteomes" id="UP000001844">
    <property type="component" value="Chromosome"/>
</dbReference>
<name>D5C016_NITHN</name>
<dbReference type="OrthoDB" id="9923988at2"/>
<dbReference type="EMBL" id="CP001798">
    <property type="protein sequence ID" value="ADE16263.1"/>
    <property type="molecule type" value="Genomic_DNA"/>
</dbReference>
<protein>
    <submittedName>
        <fullName evidence="1">Uncharacterized protein</fullName>
    </submittedName>
</protein>
<evidence type="ECO:0000313" key="1">
    <source>
        <dbReference type="EMBL" id="ADE16263.1"/>
    </source>
</evidence>
<organism evidence="1 2">
    <name type="scientific">Nitrosococcus halophilus (strain Nc4)</name>
    <dbReference type="NCBI Taxonomy" id="472759"/>
    <lineage>
        <taxon>Bacteria</taxon>
        <taxon>Pseudomonadati</taxon>
        <taxon>Pseudomonadota</taxon>
        <taxon>Gammaproteobacteria</taxon>
        <taxon>Chromatiales</taxon>
        <taxon>Chromatiaceae</taxon>
        <taxon>Nitrosococcus</taxon>
    </lineage>
</organism>
<proteinExistence type="predicted"/>
<accession>D5C016</accession>
<dbReference type="AlphaFoldDB" id="D5C016"/>
<keyword evidence="2" id="KW-1185">Reference proteome</keyword>
<sequence length="66" mass="7283">MVKAAEKLLELAKSGELEGVLFISIGEQNRNYYGWAGEAESNPLTVLGAVERLKGELLEYAKHKGY</sequence>
<dbReference type="KEGG" id="nhl:Nhal_3212"/>
<dbReference type="HOGENOM" id="CLU_2826724_0_0_6"/>